<dbReference type="PANTHER" id="PTHR43792">
    <property type="entry name" value="GNAT FAMILY, PUTATIVE (AFU_ORTHOLOGUE AFUA_3G00765)-RELATED-RELATED"/>
    <property type="match status" value="1"/>
</dbReference>
<evidence type="ECO:0000259" key="4">
    <source>
        <dbReference type="PROSITE" id="PS51186"/>
    </source>
</evidence>
<dbReference type="Pfam" id="PF13302">
    <property type="entry name" value="Acetyltransf_3"/>
    <property type="match status" value="1"/>
</dbReference>
<dbReference type="SUPFAM" id="SSF55729">
    <property type="entry name" value="Acyl-CoA N-acyltransferases (Nat)"/>
    <property type="match status" value="1"/>
</dbReference>
<organism evidence="5 6">
    <name type="scientific">Corticicoccus populi</name>
    <dbReference type="NCBI Taxonomy" id="1812821"/>
    <lineage>
        <taxon>Bacteria</taxon>
        <taxon>Bacillati</taxon>
        <taxon>Bacillota</taxon>
        <taxon>Bacilli</taxon>
        <taxon>Bacillales</taxon>
        <taxon>Staphylococcaceae</taxon>
        <taxon>Corticicoccus</taxon>
    </lineage>
</organism>
<proteinExistence type="inferred from homology"/>
<keyword evidence="2 5" id="KW-0012">Acyltransferase</keyword>
<sequence length="182" mass="21477">MNGIIKETKRLFIRPMKRKDYPAWLHSFQNRKPSQYKYDPGIMDMSICTEAWFQSLVDKHKKMAEDDEVYVFGIFRKDDGAHIGNIDFSTLLRMNFQWACFGYTVHNQYFRQGDGSEAVKAAFEIAFEHLNYQRIEAHINLDNHPSIKLAESAGMSFECVRQGFIYEDNQWTDHLVYTIQRS</sequence>
<evidence type="ECO:0000313" key="6">
    <source>
        <dbReference type="Proteomes" id="UP001597519"/>
    </source>
</evidence>
<evidence type="ECO:0000256" key="3">
    <source>
        <dbReference type="ARBA" id="ARBA00038502"/>
    </source>
</evidence>
<dbReference type="EMBL" id="JBHUOQ010000004">
    <property type="protein sequence ID" value="MFD2830781.1"/>
    <property type="molecule type" value="Genomic_DNA"/>
</dbReference>
<keyword evidence="1 5" id="KW-0808">Transferase</keyword>
<dbReference type="EC" id="2.3.-.-" evidence="5"/>
<dbReference type="GO" id="GO:0016746">
    <property type="term" value="F:acyltransferase activity"/>
    <property type="evidence" value="ECO:0007669"/>
    <property type="project" value="UniProtKB-KW"/>
</dbReference>
<feature type="domain" description="N-acetyltransferase" evidence="4">
    <location>
        <begin position="11"/>
        <end position="182"/>
    </location>
</feature>
<dbReference type="RefSeq" id="WP_377775369.1">
    <property type="nucleotide sequence ID" value="NZ_JBHUOQ010000004.1"/>
</dbReference>
<dbReference type="PROSITE" id="PS51186">
    <property type="entry name" value="GNAT"/>
    <property type="match status" value="1"/>
</dbReference>
<dbReference type="InterPro" id="IPR016181">
    <property type="entry name" value="Acyl_CoA_acyltransferase"/>
</dbReference>
<dbReference type="InterPro" id="IPR051531">
    <property type="entry name" value="N-acetyltransferase"/>
</dbReference>
<gene>
    <name evidence="5" type="ORF">ACFSX4_09950</name>
</gene>
<accession>A0ABW5WVF3</accession>
<comment type="caution">
    <text evidence="5">The sequence shown here is derived from an EMBL/GenBank/DDBJ whole genome shotgun (WGS) entry which is preliminary data.</text>
</comment>
<comment type="similarity">
    <text evidence="3">Belongs to the acetyltransferase family. RimJ subfamily.</text>
</comment>
<evidence type="ECO:0000256" key="2">
    <source>
        <dbReference type="ARBA" id="ARBA00023315"/>
    </source>
</evidence>
<dbReference type="Gene3D" id="3.40.630.30">
    <property type="match status" value="1"/>
</dbReference>
<reference evidence="6" key="1">
    <citation type="journal article" date="2019" name="Int. J. Syst. Evol. Microbiol.">
        <title>The Global Catalogue of Microorganisms (GCM) 10K type strain sequencing project: providing services to taxonomists for standard genome sequencing and annotation.</title>
        <authorList>
            <consortium name="The Broad Institute Genomics Platform"/>
            <consortium name="The Broad Institute Genome Sequencing Center for Infectious Disease"/>
            <person name="Wu L."/>
            <person name="Ma J."/>
        </authorList>
    </citation>
    <scope>NUCLEOTIDE SEQUENCE [LARGE SCALE GENOMIC DNA]</scope>
    <source>
        <strain evidence="6">KCTC 33575</strain>
    </source>
</reference>
<protein>
    <submittedName>
        <fullName evidence="5">GNAT family N-acetyltransferase</fullName>
        <ecNumber evidence="5">2.3.-.-</ecNumber>
    </submittedName>
</protein>
<dbReference type="Proteomes" id="UP001597519">
    <property type="component" value="Unassembled WGS sequence"/>
</dbReference>
<dbReference type="PANTHER" id="PTHR43792:SF8">
    <property type="entry name" value="[RIBOSOMAL PROTEIN US5]-ALANINE N-ACETYLTRANSFERASE"/>
    <property type="match status" value="1"/>
</dbReference>
<evidence type="ECO:0000313" key="5">
    <source>
        <dbReference type="EMBL" id="MFD2830781.1"/>
    </source>
</evidence>
<dbReference type="InterPro" id="IPR000182">
    <property type="entry name" value="GNAT_dom"/>
</dbReference>
<name>A0ABW5WVF3_9STAP</name>
<evidence type="ECO:0000256" key="1">
    <source>
        <dbReference type="ARBA" id="ARBA00022679"/>
    </source>
</evidence>
<keyword evidence="6" id="KW-1185">Reference proteome</keyword>